<dbReference type="Proteomes" id="UP000006310">
    <property type="component" value="Chromosome 4"/>
</dbReference>
<dbReference type="Pfam" id="PF04588">
    <property type="entry name" value="HIG_1_N"/>
    <property type="match status" value="1"/>
</dbReference>
<evidence type="ECO:0000313" key="7">
    <source>
        <dbReference type="EMBL" id="CCK69803.1"/>
    </source>
</evidence>
<dbReference type="PROSITE" id="PS51503">
    <property type="entry name" value="HIG1"/>
    <property type="match status" value="1"/>
</dbReference>
<dbReference type="STRING" id="1071383.J7RJW8"/>
<dbReference type="GO" id="GO:0031334">
    <property type="term" value="P:positive regulation of protein-containing complex assembly"/>
    <property type="evidence" value="ECO:0007669"/>
    <property type="project" value="EnsemblFungi"/>
</dbReference>
<dbReference type="AlphaFoldDB" id="J7RJW8"/>
<dbReference type="PANTHER" id="PTHR28018:SF3">
    <property type="entry name" value="RESPIRATORY SUPERCOMPLEX FACTOR 2, MITOCHONDRIAL"/>
    <property type="match status" value="1"/>
</dbReference>
<evidence type="ECO:0000256" key="2">
    <source>
        <dbReference type="ARBA" id="ARBA00022692"/>
    </source>
</evidence>
<dbReference type="InterPro" id="IPR040153">
    <property type="entry name" value="Rcf2"/>
</dbReference>
<dbReference type="RefSeq" id="XP_022464049.1">
    <property type="nucleotide sequence ID" value="XM_022607456.1"/>
</dbReference>
<feature type="domain" description="HIG1" evidence="6">
    <location>
        <begin position="89"/>
        <end position="180"/>
    </location>
</feature>
<dbReference type="PANTHER" id="PTHR28018">
    <property type="entry name" value="RESPIRATORY SUPERCOMPLEX FACTOR 2, MITOCHONDRIAL"/>
    <property type="match status" value="1"/>
</dbReference>
<keyword evidence="2 5" id="KW-0812">Transmembrane</keyword>
<evidence type="ECO:0000256" key="4">
    <source>
        <dbReference type="ARBA" id="ARBA00023136"/>
    </source>
</evidence>
<feature type="transmembrane region" description="Helical" evidence="5">
    <location>
        <begin position="20"/>
        <end position="38"/>
    </location>
</feature>
<name>J7RJW8_HUIN7</name>
<dbReference type="GO" id="GO:0098803">
    <property type="term" value="C:respiratory chain complex"/>
    <property type="evidence" value="ECO:0007669"/>
    <property type="project" value="EnsemblFungi"/>
</dbReference>
<evidence type="ECO:0000256" key="1">
    <source>
        <dbReference type="ARBA" id="ARBA00004173"/>
    </source>
</evidence>
<evidence type="ECO:0000256" key="5">
    <source>
        <dbReference type="SAM" id="Phobius"/>
    </source>
</evidence>
<dbReference type="HOGENOM" id="CLU_079101_3_0_1"/>
<comment type="subcellular location">
    <subcellularLocation>
        <location evidence="1">Mitochondrion</location>
    </subcellularLocation>
</comment>
<keyword evidence="8" id="KW-1185">Reference proteome</keyword>
<dbReference type="GO" id="GO:0005743">
    <property type="term" value="C:mitochondrial inner membrane"/>
    <property type="evidence" value="ECO:0007669"/>
    <property type="project" value="EnsemblFungi"/>
</dbReference>
<evidence type="ECO:0000313" key="8">
    <source>
        <dbReference type="Proteomes" id="UP000006310"/>
    </source>
</evidence>
<dbReference type="KEGG" id="kng:KNAG_0D00510"/>
<dbReference type="GeneID" id="34525492"/>
<evidence type="ECO:0000259" key="6">
    <source>
        <dbReference type="PROSITE" id="PS51503"/>
    </source>
</evidence>
<dbReference type="OrthoDB" id="1915122at2759"/>
<keyword evidence="3 5" id="KW-1133">Transmembrane helix</keyword>
<reference evidence="7 8" key="1">
    <citation type="journal article" date="2011" name="Proc. Natl. Acad. Sci. U.S.A.">
        <title>Evolutionary erosion of yeast sex chromosomes by mating-type switching accidents.</title>
        <authorList>
            <person name="Gordon J.L."/>
            <person name="Armisen D."/>
            <person name="Proux-Wera E."/>
            <person name="Oheigeartaigh S.S."/>
            <person name="Byrne K.P."/>
            <person name="Wolfe K.H."/>
        </authorList>
    </citation>
    <scope>NUCLEOTIDE SEQUENCE [LARGE SCALE GENOMIC DNA]</scope>
    <source>
        <strain evidence="8">ATCC MYA-139 / BCRC 22969 / CBS 8797 / CCRC 22969 / KCTC 17520 / NBRC 10181 / NCYC 3082</strain>
    </source>
</reference>
<sequence length="220" mass="24886">MKILTSQEIKDHSAYTLKGGLYGCLAGLAVSGLVFRLGPRRFPRFQPQGMPWSIRTALFIAPPTLLTAIFAEEASNKFDSLTYSGDYNREQSQRDRLEREGMSLKDRAVASLSVHKYKIITTLWAGSLWGSWVLVNRDKIMTKAQKAVQARMYAQFVTVVLLLASVVLSQYENKLQPDKGKDREHQRWEQALKAAELQEKRVGGASFSSNEDRINAKIFK</sequence>
<protein>
    <recommendedName>
        <fullName evidence="6">HIG1 domain-containing protein</fullName>
    </recommendedName>
</protein>
<proteinExistence type="predicted"/>
<accession>J7RJW8</accession>
<reference evidence="8" key="2">
    <citation type="submission" date="2012-08" db="EMBL/GenBank/DDBJ databases">
        <title>Genome sequence of Kazachstania naganishii.</title>
        <authorList>
            <person name="Gordon J.L."/>
            <person name="Armisen D."/>
            <person name="Proux-Wera E."/>
            <person name="OhEigeartaigh S.S."/>
            <person name="Byrne K.P."/>
            <person name="Wolfe K.H."/>
        </authorList>
    </citation>
    <scope>NUCLEOTIDE SEQUENCE [LARGE SCALE GENOMIC DNA]</scope>
    <source>
        <strain evidence="8">ATCC MYA-139 / BCRC 22969 / CBS 8797 / CCRC 22969 / KCTC 17520 / NBRC 10181 / NCYC 3082</strain>
    </source>
</reference>
<dbReference type="OMA" id="LWMDMVE"/>
<gene>
    <name evidence="7" type="primary">KNAG0D00510</name>
    <name evidence="7" type="ordered locus">KNAG_0D00510</name>
</gene>
<keyword evidence="4 5" id="KW-0472">Membrane</keyword>
<dbReference type="InterPro" id="IPR007667">
    <property type="entry name" value="Hypoxia_induced_domain"/>
</dbReference>
<organism evidence="7 8">
    <name type="scientific">Huiozyma naganishii (strain ATCC MYA-139 / BCRC 22969 / CBS 8797 / KCTC 17520 / NBRC 10181 / NCYC 3082 / Yp74L-3)</name>
    <name type="common">Yeast</name>
    <name type="synonym">Kazachstania naganishii</name>
    <dbReference type="NCBI Taxonomy" id="1071383"/>
    <lineage>
        <taxon>Eukaryota</taxon>
        <taxon>Fungi</taxon>
        <taxon>Dikarya</taxon>
        <taxon>Ascomycota</taxon>
        <taxon>Saccharomycotina</taxon>
        <taxon>Saccharomycetes</taxon>
        <taxon>Saccharomycetales</taxon>
        <taxon>Saccharomycetaceae</taxon>
        <taxon>Huiozyma</taxon>
    </lineage>
</organism>
<dbReference type="GO" id="GO:0033617">
    <property type="term" value="P:mitochondrial respiratory chain complex IV assembly"/>
    <property type="evidence" value="ECO:0007669"/>
    <property type="project" value="EnsemblFungi"/>
</dbReference>
<dbReference type="EMBL" id="HE978317">
    <property type="protein sequence ID" value="CCK69803.1"/>
    <property type="molecule type" value="Genomic_DNA"/>
</dbReference>
<evidence type="ECO:0000256" key="3">
    <source>
        <dbReference type="ARBA" id="ARBA00022989"/>
    </source>
</evidence>
<dbReference type="eggNOG" id="ENOG502QT50">
    <property type="taxonomic scope" value="Eukaryota"/>
</dbReference>